<organism evidence="2">
    <name type="scientific">marine sediment metagenome</name>
    <dbReference type="NCBI Taxonomy" id="412755"/>
    <lineage>
        <taxon>unclassified sequences</taxon>
        <taxon>metagenomes</taxon>
        <taxon>ecological metagenomes</taxon>
    </lineage>
</organism>
<sequence length="202" mass="23563">IDDNFGMAVLINAHDAPWRRNFDLAHEFFHLITWEDFAPEEIYQDETRGKSRVEQSADVFAASLLLPEEEVRDEFEKRTKDKSISYLNLVHIARDFNISIEALLWRLVNLGLLKRENIQAELEKGTIKDIDKKHRHTDWAETERPHTSAKYISLAIKAFHLGKISKGKLAEYVGEKYSAIPLFLKKYGYDENEDYSVAYRTT</sequence>
<proteinExistence type="predicted"/>
<protein>
    <recommendedName>
        <fullName evidence="1">IrrE N-terminal-like domain-containing protein</fullName>
    </recommendedName>
</protein>
<dbReference type="PANTHER" id="PTHR43236">
    <property type="entry name" value="ANTITOXIN HIGA1"/>
    <property type="match status" value="1"/>
</dbReference>
<reference evidence="2" key="1">
    <citation type="journal article" date="2014" name="Front. Microbiol.">
        <title>High frequency of phylogenetically diverse reductive dehalogenase-homologous genes in deep subseafloor sedimentary metagenomes.</title>
        <authorList>
            <person name="Kawai M."/>
            <person name="Futagami T."/>
            <person name="Toyoda A."/>
            <person name="Takaki Y."/>
            <person name="Nishi S."/>
            <person name="Hori S."/>
            <person name="Arai W."/>
            <person name="Tsubouchi T."/>
            <person name="Morono Y."/>
            <person name="Uchiyama I."/>
            <person name="Ito T."/>
            <person name="Fujiyama A."/>
            <person name="Inagaki F."/>
            <person name="Takami H."/>
        </authorList>
    </citation>
    <scope>NUCLEOTIDE SEQUENCE</scope>
    <source>
        <strain evidence="2">Expedition CK06-06</strain>
    </source>
</reference>
<evidence type="ECO:0000259" key="1">
    <source>
        <dbReference type="Pfam" id="PF06114"/>
    </source>
</evidence>
<feature type="domain" description="IrrE N-terminal-like" evidence="1">
    <location>
        <begin position="8"/>
        <end position="107"/>
    </location>
</feature>
<dbReference type="PANTHER" id="PTHR43236:SF2">
    <property type="entry name" value="BLL0069 PROTEIN"/>
    <property type="match status" value="1"/>
</dbReference>
<accession>X1TJ89</accession>
<dbReference type="InterPro" id="IPR010359">
    <property type="entry name" value="IrrE_HExxH"/>
</dbReference>
<dbReference type="EMBL" id="BARW01015154">
    <property type="protein sequence ID" value="GAI91431.1"/>
    <property type="molecule type" value="Genomic_DNA"/>
</dbReference>
<comment type="caution">
    <text evidence="2">The sequence shown here is derived from an EMBL/GenBank/DDBJ whole genome shotgun (WGS) entry which is preliminary data.</text>
</comment>
<feature type="non-terminal residue" evidence="2">
    <location>
        <position position="1"/>
    </location>
</feature>
<dbReference type="AlphaFoldDB" id="X1TJ89"/>
<dbReference type="Pfam" id="PF06114">
    <property type="entry name" value="Peptidase_M78"/>
    <property type="match status" value="1"/>
</dbReference>
<dbReference type="InterPro" id="IPR052345">
    <property type="entry name" value="Rad_response_metalloprotease"/>
</dbReference>
<evidence type="ECO:0000313" key="2">
    <source>
        <dbReference type="EMBL" id="GAI91431.1"/>
    </source>
</evidence>
<name>X1TJ89_9ZZZZ</name>
<dbReference type="Gene3D" id="1.10.10.2910">
    <property type="match status" value="1"/>
</dbReference>
<gene>
    <name evidence="2" type="ORF">S12H4_26669</name>
</gene>